<dbReference type="OrthoDB" id="446809at2759"/>
<dbReference type="Proteomes" id="UP000800092">
    <property type="component" value="Unassembled WGS sequence"/>
</dbReference>
<dbReference type="Gene3D" id="3.40.50.720">
    <property type="entry name" value="NAD(P)-binding Rossmann-like Domain"/>
    <property type="match status" value="1"/>
</dbReference>
<dbReference type="SUPFAM" id="SSF55347">
    <property type="entry name" value="Glyceraldehyde-3-phosphate dehydrogenase-like, C-terminal domain"/>
    <property type="match status" value="1"/>
</dbReference>
<evidence type="ECO:0000259" key="2">
    <source>
        <dbReference type="Pfam" id="PF22685"/>
    </source>
</evidence>
<dbReference type="Gene3D" id="3.30.360.10">
    <property type="entry name" value="Dihydrodipicolinate Reductase, domain 2"/>
    <property type="match status" value="1"/>
</dbReference>
<evidence type="ECO:0000313" key="4">
    <source>
        <dbReference type="Proteomes" id="UP000800092"/>
    </source>
</evidence>
<sequence length="390" mass="42104">MAPIRVALIGLSASAKTSWAVEGHLPYLLSPKGKSKYQIVALLNSSVDAAKDAIATFELPASTKAYGDPQDLANDPDIDLVVNNTRTDVHYGTIKPSIEAGKHAYVEWPLAHSVPAAIELRDLAAKKYVRTMVGLQGRLSPVILKVSEVLGDGENGKIGKVLSSDARAFGSLLRRDRFSEGLAYFADRKIGGHPVSIHFGHMIDFIHSVLGEFSSFQSHAQVQRPEVFITSGHWSSSNDTSSVAGTIKSDVPDLVSVQGTLKSSDLISEGATLTVTYRNGPSFPGTPAFVWTIAGTKGELRVTSPEGPYLQSHCYGSDDKPAGIKIEVHNYGSNTVETVPWHWSDLQKSLDMRFAHSGGKAPWPTFGDAVVRHKQIAQILKAFDEKSVTS</sequence>
<dbReference type="GO" id="GO:0000166">
    <property type="term" value="F:nucleotide binding"/>
    <property type="evidence" value="ECO:0007669"/>
    <property type="project" value="InterPro"/>
</dbReference>
<evidence type="ECO:0000259" key="1">
    <source>
        <dbReference type="Pfam" id="PF01408"/>
    </source>
</evidence>
<dbReference type="InterPro" id="IPR051317">
    <property type="entry name" value="Gfo/Idh/MocA_oxidoreduct"/>
</dbReference>
<dbReference type="InterPro" id="IPR000683">
    <property type="entry name" value="Gfo/Idh/MocA-like_OxRdtase_N"/>
</dbReference>
<dbReference type="AlphaFoldDB" id="A0A6A6H2C2"/>
<accession>A0A6A6H2C2</accession>
<feature type="domain" description="Gal80p-like C-terminal" evidence="2">
    <location>
        <begin position="141"/>
        <end position="303"/>
    </location>
</feature>
<dbReference type="EMBL" id="ML991817">
    <property type="protein sequence ID" value="KAF2232234.1"/>
    <property type="molecule type" value="Genomic_DNA"/>
</dbReference>
<name>A0A6A6H2C2_VIRVR</name>
<dbReference type="SUPFAM" id="SSF51735">
    <property type="entry name" value="NAD(P)-binding Rossmann-fold domains"/>
    <property type="match status" value="1"/>
</dbReference>
<organism evidence="3 4">
    <name type="scientific">Viridothelium virens</name>
    <name type="common">Speckled blister lichen</name>
    <name type="synonym">Trypethelium virens</name>
    <dbReference type="NCBI Taxonomy" id="1048519"/>
    <lineage>
        <taxon>Eukaryota</taxon>
        <taxon>Fungi</taxon>
        <taxon>Dikarya</taxon>
        <taxon>Ascomycota</taxon>
        <taxon>Pezizomycotina</taxon>
        <taxon>Dothideomycetes</taxon>
        <taxon>Dothideomycetes incertae sedis</taxon>
        <taxon>Trypetheliales</taxon>
        <taxon>Trypetheliaceae</taxon>
        <taxon>Viridothelium</taxon>
    </lineage>
</organism>
<gene>
    <name evidence="3" type="ORF">EV356DRAFT_525271</name>
</gene>
<keyword evidence="4" id="KW-1185">Reference proteome</keyword>
<dbReference type="InterPro" id="IPR055080">
    <property type="entry name" value="Gal80p-like_C"/>
</dbReference>
<reference evidence="3" key="1">
    <citation type="journal article" date="2020" name="Stud. Mycol.">
        <title>101 Dothideomycetes genomes: a test case for predicting lifestyles and emergence of pathogens.</title>
        <authorList>
            <person name="Haridas S."/>
            <person name="Albert R."/>
            <person name="Binder M."/>
            <person name="Bloem J."/>
            <person name="Labutti K."/>
            <person name="Salamov A."/>
            <person name="Andreopoulos B."/>
            <person name="Baker S."/>
            <person name="Barry K."/>
            <person name="Bills G."/>
            <person name="Bluhm B."/>
            <person name="Cannon C."/>
            <person name="Castanera R."/>
            <person name="Culley D."/>
            <person name="Daum C."/>
            <person name="Ezra D."/>
            <person name="Gonzalez J."/>
            <person name="Henrissat B."/>
            <person name="Kuo A."/>
            <person name="Liang C."/>
            <person name="Lipzen A."/>
            <person name="Lutzoni F."/>
            <person name="Magnuson J."/>
            <person name="Mondo S."/>
            <person name="Nolan M."/>
            <person name="Ohm R."/>
            <person name="Pangilinan J."/>
            <person name="Park H.-J."/>
            <person name="Ramirez L."/>
            <person name="Alfaro M."/>
            <person name="Sun H."/>
            <person name="Tritt A."/>
            <person name="Yoshinaga Y."/>
            <person name="Zwiers L.-H."/>
            <person name="Turgeon B."/>
            <person name="Goodwin S."/>
            <person name="Spatafora J."/>
            <person name="Crous P."/>
            <person name="Grigoriev I."/>
        </authorList>
    </citation>
    <scope>NUCLEOTIDE SEQUENCE</scope>
    <source>
        <strain evidence="3">Tuck. ex Michener</strain>
    </source>
</reference>
<evidence type="ECO:0000313" key="3">
    <source>
        <dbReference type="EMBL" id="KAF2232234.1"/>
    </source>
</evidence>
<proteinExistence type="predicted"/>
<dbReference type="PANTHER" id="PTHR43708">
    <property type="entry name" value="CONSERVED EXPRESSED OXIDOREDUCTASE (EUROFUNG)"/>
    <property type="match status" value="1"/>
</dbReference>
<dbReference type="InterPro" id="IPR036291">
    <property type="entry name" value="NAD(P)-bd_dom_sf"/>
</dbReference>
<protein>
    <submittedName>
        <fullName evidence="3">NAD(P)-binding protein</fullName>
    </submittedName>
</protein>
<dbReference type="Pfam" id="PF01408">
    <property type="entry name" value="GFO_IDH_MocA"/>
    <property type="match status" value="1"/>
</dbReference>
<dbReference type="Pfam" id="PF22685">
    <property type="entry name" value="Gal80p_C-like"/>
    <property type="match status" value="1"/>
</dbReference>
<dbReference type="PANTHER" id="PTHR43708:SF1">
    <property type="entry name" value="GALACTOSE_LACTOSE METABOLISM REGULATORY PROTEIN GAL80"/>
    <property type="match status" value="1"/>
</dbReference>
<feature type="domain" description="Gfo/Idh/MocA-like oxidoreductase N-terminal" evidence="1">
    <location>
        <begin position="4"/>
        <end position="134"/>
    </location>
</feature>